<dbReference type="EMBL" id="BPQH01000047">
    <property type="protein sequence ID" value="GJD54035.1"/>
    <property type="molecule type" value="Genomic_DNA"/>
</dbReference>
<dbReference type="Proteomes" id="UP001055167">
    <property type="component" value="Unassembled WGS sequence"/>
</dbReference>
<keyword evidence="3" id="KW-0804">Transcription</keyword>
<evidence type="ECO:0000313" key="6">
    <source>
        <dbReference type="Proteomes" id="UP001055167"/>
    </source>
</evidence>
<dbReference type="InterPro" id="IPR036388">
    <property type="entry name" value="WH-like_DNA-bd_sf"/>
</dbReference>
<dbReference type="Gene3D" id="1.10.10.10">
    <property type="entry name" value="Winged helix-like DNA-binding domain superfamily/Winged helix DNA-binding domain"/>
    <property type="match status" value="1"/>
</dbReference>
<dbReference type="SMART" id="SM00421">
    <property type="entry name" value="HTH_LUXR"/>
    <property type="match status" value="1"/>
</dbReference>
<dbReference type="SUPFAM" id="SSF46894">
    <property type="entry name" value="C-terminal effector domain of the bipartite response regulators"/>
    <property type="match status" value="1"/>
</dbReference>
<evidence type="ECO:0000256" key="3">
    <source>
        <dbReference type="ARBA" id="ARBA00023163"/>
    </source>
</evidence>
<evidence type="ECO:0000256" key="2">
    <source>
        <dbReference type="ARBA" id="ARBA00023125"/>
    </source>
</evidence>
<dbReference type="RefSeq" id="WP_128566400.1">
    <property type="nucleotide sequence ID" value="NZ_BPQH01000047.1"/>
</dbReference>
<dbReference type="Pfam" id="PF00196">
    <property type="entry name" value="GerE"/>
    <property type="match status" value="1"/>
</dbReference>
<reference evidence="5" key="1">
    <citation type="journal article" date="2021" name="Front. Microbiol.">
        <title>Comprehensive Comparative Genomics and Phenotyping of Methylobacterium Species.</title>
        <authorList>
            <person name="Alessa O."/>
            <person name="Ogura Y."/>
            <person name="Fujitani Y."/>
            <person name="Takami H."/>
            <person name="Hayashi T."/>
            <person name="Sahin N."/>
            <person name="Tani A."/>
        </authorList>
    </citation>
    <scope>NUCLEOTIDE SEQUENCE</scope>
    <source>
        <strain evidence="5">KCTC 52305</strain>
    </source>
</reference>
<organism evidence="5 6">
    <name type="scientific">Methylobacterium crusticola</name>
    <dbReference type="NCBI Taxonomy" id="1697972"/>
    <lineage>
        <taxon>Bacteria</taxon>
        <taxon>Pseudomonadati</taxon>
        <taxon>Pseudomonadota</taxon>
        <taxon>Alphaproteobacteria</taxon>
        <taxon>Hyphomicrobiales</taxon>
        <taxon>Methylobacteriaceae</taxon>
        <taxon>Methylobacterium</taxon>
    </lineage>
</organism>
<evidence type="ECO:0000313" key="5">
    <source>
        <dbReference type="EMBL" id="GJD54035.1"/>
    </source>
</evidence>
<dbReference type="PANTHER" id="PTHR44688">
    <property type="entry name" value="DNA-BINDING TRANSCRIPTIONAL ACTIVATOR DEVR_DOSR"/>
    <property type="match status" value="1"/>
</dbReference>
<protein>
    <recommendedName>
        <fullName evidence="4">HTH luxR-type domain-containing protein</fullName>
    </recommendedName>
</protein>
<evidence type="ECO:0000259" key="4">
    <source>
        <dbReference type="SMART" id="SM00421"/>
    </source>
</evidence>
<evidence type="ECO:0000256" key="1">
    <source>
        <dbReference type="ARBA" id="ARBA00023015"/>
    </source>
</evidence>
<comment type="caution">
    <text evidence="5">The sequence shown here is derived from an EMBL/GenBank/DDBJ whole genome shotgun (WGS) entry which is preliminary data.</text>
</comment>
<keyword evidence="1" id="KW-0805">Transcription regulation</keyword>
<keyword evidence="6" id="KW-1185">Reference proteome</keyword>
<gene>
    <name evidence="5" type="ORF">OPKNFCMD_6815</name>
</gene>
<accession>A0ABQ4RA27</accession>
<dbReference type="InterPro" id="IPR000792">
    <property type="entry name" value="Tscrpt_reg_LuxR_C"/>
</dbReference>
<reference evidence="5" key="2">
    <citation type="submission" date="2021-08" db="EMBL/GenBank/DDBJ databases">
        <authorList>
            <person name="Tani A."/>
            <person name="Ola A."/>
            <person name="Ogura Y."/>
            <person name="Katsura K."/>
            <person name="Hayashi T."/>
        </authorList>
    </citation>
    <scope>NUCLEOTIDE SEQUENCE</scope>
    <source>
        <strain evidence="5">KCTC 52305</strain>
    </source>
</reference>
<feature type="domain" description="HTH luxR-type" evidence="4">
    <location>
        <begin position="316"/>
        <end position="373"/>
    </location>
</feature>
<name>A0ABQ4RA27_9HYPH</name>
<sequence>MPASEADYGDLIDAIYEAAAAPELWSRTLVQVADYVGAAGGMLAFHDPSGPGSFIITGRLREDLDRLYIKQYTRNPYAVALARAPANRLILANSLVDVAEVRRTAFHADILAPQAISEMLVAVHPSLTQRGSSGGVSFALTQAQSDYRDEIATRMRRLVPHLARAIDLSLQVGRPSAKASEAASLLDALSGPMLLVDARGRIVLANRDAEALLSQVDGLSVGSPDHSVLCASLGSETRKLAGLINACLTVNVEGHRHPGAVRVTRPSGKPGFLVVATPLPAALTASWGALQQARALIQIVDPAAALELQAALLGQAMDLTQAQVRVAALISAGLSVPQAAELMKLAPTTVRTHLARCFEKTGTHSQVELARLVASLPAAVPSKRES</sequence>
<proteinExistence type="predicted"/>
<dbReference type="InterPro" id="IPR016032">
    <property type="entry name" value="Sig_transdc_resp-reg_C-effctor"/>
</dbReference>
<dbReference type="PANTHER" id="PTHR44688:SF16">
    <property type="entry name" value="DNA-BINDING TRANSCRIPTIONAL ACTIVATOR DEVR_DOSR"/>
    <property type="match status" value="1"/>
</dbReference>
<keyword evidence="2" id="KW-0238">DNA-binding</keyword>